<reference evidence="1" key="1">
    <citation type="submission" date="2019-08" db="EMBL/GenBank/DDBJ databases">
        <authorList>
            <person name="Kucharzyk K."/>
            <person name="Murdoch R.W."/>
            <person name="Higgins S."/>
            <person name="Loffler F."/>
        </authorList>
    </citation>
    <scope>NUCLEOTIDE SEQUENCE</scope>
</reference>
<accession>A0A645CKI7</accession>
<sequence length="65" mass="7383">MNNSPSREQLMMVAIQCPGYESLCSNVINTVGTENSMSCENCYHWKNHKCNINLFDPVLTSIDQE</sequence>
<protein>
    <submittedName>
        <fullName evidence="1">Uncharacterized protein</fullName>
    </submittedName>
</protein>
<dbReference type="AlphaFoldDB" id="A0A645CKI7"/>
<proteinExistence type="predicted"/>
<name>A0A645CKI7_9ZZZZ</name>
<organism evidence="1">
    <name type="scientific">bioreactor metagenome</name>
    <dbReference type="NCBI Taxonomy" id="1076179"/>
    <lineage>
        <taxon>unclassified sequences</taxon>
        <taxon>metagenomes</taxon>
        <taxon>ecological metagenomes</taxon>
    </lineage>
</organism>
<dbReference type="EMBL" id="VSSQ01027946">
    <property type="protein sequence ID" value="MPM77449.1"/>
    <property type="molecule type" value="Genomic_DNA"/>
</dbReference>
<gene>
    <name evidence="1" type="ORF">SDC9_124452</name>
</gene>
<comment type="caution">
    <text evidence="1">The sequence shown here is derived from an EMBL/GenBank/DDBJ whole genome shotgun (WGS) entry which is preliminary data.</text>
</comment>
<evidence type="ECO:0000313" key="1">
    <source>
        <dbReference type="EMBL" id="MPM77449.1"/>
    </source>
</evidence>